<dbReference type="GO" id="GO:0006233">
    <property type="term" value="P:dTDP biosynthetic process"/>
    <property type="evidence" value="ECO:0007669"/>
    <property type="project" value="InterPro"/>
</dbReference>
<dbReference type="FunFam" id="3.40.50.300:FF:000679">
    <property type="entry name" value="Thymidylate kinase"/>
    <property type="match status" value="1"/>
</dbReference>
<keyword evidence="8 12" id="KW-0418">Kinase</keyword>
<organism evidence="12 13">
    <name type="scientific">Pseudozyma antarctica (strain T-34)</name>
    <name type="common">Yeast</name>
    <name type="synonym">Candida antarctica</name>
    <dbReference type="NCBI Taxonomy" id="1151754"/>
    <lineage>
        <taxon>Eukaryota</taxon>
        <taxon>Fungi</taxon>
        <taxon>Dikarya</taxon>
        <taxon>Basidiomycota</taxon>
        <taxon>Ustilaginomycotina</taxon>
        <taxon>Ustilaginomycetes</taxon>
        <taxon>Ustilaginales</taxon>
        <taxon>Ustilaginaceae</taxon>
        <taxon>Moesziomyces</taxon>
    </lineage>
</organism>
<feature type="domain" description="Thymidylate kinase-like" evidence="11">
    <location>
        <begin position="414"/>
        <end position="591"/>
    </location>
</feature>
<dbReference type="InterPro" id="IPR027417">
    <property type="entry name" value="P-loop_NTPase"/>
</dbReference>
<dbReference type="EC" id="2.7.4.9" evidence="3"/>
<dbReference type="OrthoDB" id="425602at2759"/>
<dbReference type="InterPro" id="IPR018095">
    <property type="entry name" value="Thymidylate_kin_CS"/>
</dbReference>
<keyword evidence="7" id="KW-0547">Nucleotide-binding</keyword>
<keyword evidence="5" id="KW-0808">Transferase</keyword>
<dbReference type="InterPro" id="IPR018094">
    <property type="entry name" value="Thymidylate_kinase"/>
</dbReference>
<feature type="compositionally biased region" description="Pro residues" evidence="10">
    <location>
        <begin position="159"/>
        <end position="173"/>
    </location>
</feature>
<evidence type="ECO:0000256" key="10">
    <source>
        <dbReference type="SAM" id="MobiDB-lite"/>
    </source>
</evidence>
<evidence type="ECO:0000256" key="9">
    <source>
        <dbReference type="ARBA" id="ARBA00022840"/>
    </source>
</evidence>
<feature type="compositionally biased region" description="Low complexity" evidence="10">
    <location>
        <begin position="247"/>
        <end position="266"/>
    </location>
</feature>
<feature type="compositionally biased region" description="Low complexity" evidence="10">
    <location>
        <begin position="195"/>
        <end position="208"/>
    </location>
</feature>
<name>M9MED8_PSEA3</name>
<dbReference type="PROSITE" id="PS01331">
    <property type="entry name" value="THYMIDYLATE_KINASE"/>
    <property type="match status" value="1"/>
</dbReference>
<dbReference type="Proteomes" id="UP000011976">
    <property type="component" value="Unassembled WGS sequence"/>
</dbReference>
<dbReference type="PANTHER" id="PTHR10344">
    <property type="entry name" value="THYMIDYLATE KINASE"/>
    <property type="match status" value="1"/>
</dbReference>
<gene>
    <name evidence="12" type="ORF">PANT_14c00096</name>
</gene>
<dbReference type="Pfam" id="PF02223">
    <property type="entry name" value="Thymidylate_kin"/>
    <property type="match status" value="1"/>
</dbReference>
<sequence length="1085" mass="114347">MSALRTTSAHAAAAANAEPERSPRRKMSTDLMRIKNFPSSLSLRKPADPNTPPRSDPAASTGTGTGTFSRLRALGQSQPSDGKSSRRTSRLLDAFKSSRKPPPSFEVVRKPPNRSTTSFHSSLLSSTQDAVYRSQSRLSTQDSPQVLEAPPRISLSAPTPDPSMPSFAPPTSPSVPNNLGSRPQYPPSTTRTRRLSSNLAAATTNNTRRTSDPHTISRTHSPAPSTNLDAATSGTFSLHSFRNVRSASDASHADDPSASAPSAGAHSRVHSIISVDEYVTPGEELPEPRFLDEHTSRAKSPDINRAQSTSPVANAKPASISAAKFRQAARQRSESGTIPTLDNVHAGRPPRSRTPSQDLAAMEAVLAQTNQRSVRPADPDRRRSTGPTPISSPVLASAAEDNHQRRKRGFFIVVEGLDRAGKSTQVERLAQHLNAKPIKFPERTTAIGQMINSYLAQTSDLDDQAIHLLFSANRWECVAAIHKTLDAGESIVCDRYAFSGIAYSVSKGLSYDWCRHPDIGLPLPDLTLFLDLDAQTAAARGGYGEERYEKLEFQAKVREAFGQVAQDVKAHGGRWVTIDAGKTLDQVTDDIQKAVQRATSSIDRVGIKLGRLFVSERPAVERGGSSGELVPPAVLPSVKRASLSSDELGRRGKSLDQPRIQLDTATTNGTFPAARPSGSPLSYTEQLSAVRAAAAGTLSGLFGGSNSALDQQNGAGSGDRGVGEDGPSPANGLRGQGFDSARLLGKHVDANGRRRTLIDVIGEIENAPAPAWPEHRRSVSAAAEAPAGGRVAQLAPDAAARAASLSVQPAKPGTSSPALSADQGLPSPTSPSGVWPALRTASPGMTSSSRSSMASPVARPASASPADGGAEGQLNAQQLSQLNVQQGQAEMHEQYMRNYMAMMANPMLAHQAHVMAMHRQQQQHYYGRAASVGGSHLGAGANGNSVQGGAPLAAFMQPGVPNAGGTRERRAHSRTPSTSELDAAAQMGQAGQGAQGGQGGQGGQPMLSMMMAPPPAPANTGSAGTASFAPYAYPMYAQQAFYPPGFAGWGGGYARPGYATTRSEIATPSSARLRSQKSDQAIRPQ</sequence>
<feature type="compositionally biased region" description="Polar residues" evidence="10">
    <location>
        <begin position="1063"/>
        <end position="1073"/>
    </location>
</feature>
<proteinExistence type="inferred from homology"/>
<evidence type="ECO:0000256" key="8">
    <source>
        <dbReference type="ARBA" id="ARBA00022777"/>
    </source>
</evidence>
<keyword evidence="9" id="KW-0067">ATP-binding</keyword>
<dbReference type="GO" id="GO:0004798">
    <property type="term" value="F:dTMP kinase activity"/>
    <property type="evidence" value="ECO:0007669"/>
    <property type="project" value="UniProtKB-EC"/>
</dbReference>
<dbReference type="STRING" id="1151754.M9MED8"/>
<dbReference type="GO" id="GO:0006235">
    <property type="term" value="P:dTTP biosynthetic process"/>
    <property type="evidence" value="ECO:0007669"/>
    <property type="project" value="TreeGrafter"/>
</dbReference>
<dbReference type="GO" id="GO:0005634">
    <property type="term" value="C:nucleus"/>
    <property type="evidence" value="ECO:0007669"/>
    <property type="project" value="TreeGrafter"/>
</dbReference>
<feature type="region of interest" description="Disordered" evidence="10">
    <location>
        <begin position="1063"/>
        <end position="1085"/>
    </location>
</feature>
<accession>M9MED8</accession>
<feature type="compositionally biased region" description="Polar residues" evidence="10">
    <location>
        <begin position="133"/>
        <end position="144"/>
    </location>
</feature>
<feature type="compositionally biased region" description="Gly residues" evidence="10">
    <location>
        <begin position="990"/>
        <end position="1003"/>
    </location>
</feature>
<evidence type="ECO:0000313" key="13">
    <source>
        <dbReference type="Proteomes" id="UP000011976"/>
    </source>
</evidence>
<dbReference type="GO" id="GO:0005524">
    <property type="term" value="F:ATP binding"/>
    <property type="evidence" value="ECO:0007669"/>
    <property type="project" value="UniProtKB-KW"/>
</dbReference>
<feature type="compositionally biased region" description="Basic and acidic residues" evidence="10">
    <location>
        <begin position="647"/>
        <end position="656"/>
    </location>
</feature>
<feature type="region of interest" description="Disordered" evidence="10">
    <location>
        <begin position="283"/>
        <end position="402"/>
    </location>
</feature>
<dbReference type="PANTHER" id="PTHR10344:SF1">
    <property type="entry name" value="THYMIDYLATE KINASE"/>
    <property type="match status" value="1"/>
</dbReference>
<evidence type="ECO:0000256" key="4">
    <source>
        <dbReference type="ARBA" id="ARBA00017144"/>
    </source>
</evidence>
<evidence type="ECO:0000256" key="6">
    <source>
        <dbReference type="ARBA" id="ARBA00022727"/>
    </source>
</evidence>
<feature type="region of interest" description="Disordered" evidence="10">
    <location>
        <begin position="1"/>
        <end position="232"/>
    </location>
</feature>
<dbReference type="HAMAP" id="MF_00165">
    <property type="entry name" value="Thymidylate_kinase"/>
    <property type="match status" value="1"/>
</dbReference>
<evidence type="ECO:0000259" key="11">
    <source>
        <dbReference type="Pfam" id="PF02223"/>
    </source>
</evidence>
<dbReference type="AlphaFoldDB" id="M9MED8"/>
<feature type="region of interest" description="Disordered" evidence="10">
    <location>
        <begin position="803"/>
        <end position="871"/>
    </location>
</feature>
<dbReference type="Gene3D" id="3.40.50.300">
    <property type="entry name" value="P-loop containing nucleotide triphosphate hydrolases"/>
    <property type="match status" value="1"/>
</dbReference>
<feature type="compositionally biased region" description="Polar residues" evidence="10">
    <location>
        <begin position="213"/>
        <end position="232"/>
    </location>
</feature>
<feature type="region of interest" description="Disordered" evidence="10">
    <location>
        <begin position="644"/>
        <end position="681"/>
    </location>
</feature>
<dbReference type="InterPro" id="IPR039430">
    <property type="entry name" value="Thymidylate_kin-like_dom"/>
</dbReference>
<reference evidence="13" key="1">
    <citation type="journal article" date="2013" name="Genome Announc.">
        <title>Genome sequence of the basidiomycetous yeast Pseudozyma antarctica T-34, a producer of the glycolipid biosurfactants mannosylerythritol lipids.</title>
        <authorList>
            <person name="Morita T."/>
            <person name="Koike H."/>
            <person name="Koyama Y."/>
            <person name="Hagiwara H."/>
            <person name="Ito E."/>
            <person name="Fukuoka T."/>
            <person name="Imura T."/>
            <person name="Machida M."/>
            <person name="Kitamoto D."/>
        </authorList>
    </citation>
    <scope>NUCLEOTIDE SEQUENCE [LARGE SCALE GENOMIC DNA]</scope>
    <source>
        <strain evidence="13">T-34</strain>
    </source>
</reference>
<evidence type="ECO:0000256" key="2">
    <source>
        <dbReference type="ARBA" id="ARBA00009776"/>
    </source>
</evidence>
<dbReference type="NCBIfam" id="TIGR00041">
    <property type="entry name" value="DTMP_kinase"/>
    <property type="match status" value="1"/>
</dbReference>
<dbReference type="EMBL" id="DF196780">
    <property type="protein sequence ID" value="GAC75208.1"/>
    <property type="molecule type" value="Genomic_DNA"/>
</dbReference>
<feature type="region of interest" description="Disordered" evidence="10">
    <location>
        <begin position="959"/>
        <end position="1012"/>
    </location>
</feature>
<evidence type="ECO:0000256" key="3">
    <source>
        <dbReference type="ARBA" id="ARBA00012980"/>
    </source>
</evidence>
<dbReference type="GO" id="GO:0004550">
    <property type="term" value="F:nucleoside diphosphate kinase activity"/>
    <property type="evidence" value="ECO:0007669"/>
    <property type="project" value="TreeGrafter"/>
</dbReference>
<feature type="compositionally biased region" description="Low complexity" evidence="10">
    <location>
        <begin position="115"/>
        <end position="127"/>
    </location>
</feature>
<comment type="similarity">
    <text evidence="2">Belongs to the thymidylate kinase family.</text>
</comment>
<evidence type="ECO:0000256" key="1">
    <source>
        <dbReference type="ARBA" id="ARBA00004992"/>
    </source>
</evidence>
<dbReference type="GO" id="GO:0006227">
    <property type="term" value="P:dUDP biosynthetic process"/>
    <property type="evidence" value="ECO:0007669"/>
    <property type="project" value="TreeGrafter"/>
</dbReference>
<feature type="compositionally biased region" description="Low complexity" evidence="10">
    <location>
        <begin position="840"/>
        <end position="871"/>
    </location>
</feature>
<comment type="pathway">
    <text evidence="1">Pyrimidine metabolism; dTTP biosynthesis.</text>
</comment>
<keyword evidence="6" id="KW-0545">Nucleotide biosynthesis</keyword>
<evidence type="ECO:0000313" key="12">
    <source>
        <dbReference type="EMBL" id="GAC75208.1"/>
    </source>
</evidence>
<dbReference type="CDD" id="cd01672">
    <property type="entry name" value="TMPK"/>
    <property type="match status" value="1"/>
</dbReference>
<feature type="region of interest" description="Disordered" evidence="10">
    <location>
        <begin position="709"/>
        <end position="737"/>
    </location>
</feature>
<feature type="region of interest" description="Disordered" evidence="10">
    <location>
        <begin position="247"/>
        <end position="268"/>
    </location>
</feature>
<dbReference type="SUPFAM" id="SSF52540">
    <property type="entry name" value="P-loop containing nucleoside triphosphate hydrolases"/>
    <property type="match status" value="1"/>
</dbReference>
<feature type="compositionally biased region" description="Basic and acidic residues" evidence="10">
    <location>
        <begin position="286"/>
        <end position="302"/>
    </location>
</feature>
<dbReference type="GO" id="GO:0005829">
    <property type="term" value="C:cytosol"/>
    <property type="evidence" value="ECO:0007669"/>
    <property type="project" value="TreeGrafter"/>
</dbReference>
<evidence type="ECO:0000256" key="5">
    <source>
        <dbReference type="ARBA" id="ARBA00022679"/>
    </source>
</evidence>
<evidence type="ECO:0000256" key="7">
    <source>
        <dbReference type="ARBA" id="ARBA00022741"/>
    </source>
</evidence>
<protein>
    <recommendedName>
        <fullName evidence="4">Thymidylate kinase</fullName>
        <ecNumber evidence="3">2.7.4.9</ecNumber>
    </recommendedName>
</protein>